<reference evidence="3" key="1">
    <citation type="journal article" date="2019" name="Int. J. Syst. Evol. Microbiol.">
        <title>The Global Catalogue of Microorganisms (GCM) 10K type strain sequencing project: providing services to taxonomists for standard genome sequencing and annotation.</title>
        <authorList>
            <consortium name="The Broad Institute Genomics Platform"/>
            <consortium name="The Broad Institute Genome Sequencing Center for Infectious Disease"/>
            <person name="Wu L."/>
            <person name="Ma J."/>
        </authorList>
    </citation>
    <scope>NUCLEOTIDE SEQUENCE [LARGE SCALE GENOMIC DNA]</scope>
    <source>
        <strain evidence="3">NBRC 101365</strain>
    </source>
</reference>
<keyword evidence="1" id="KW-0732">Signal</keyword>
<feature type="chain" id="PRO_5045515474" description="Phosphate starvation-inducible protein PsiF" evidence="1">
    <location>
        <begin position="26"/>
        <end position="86"/>
    </location>
</feature>
<dbReference type="RefSeq" id="WP_284316394.1">
    <property type="nucleotide sequence ID" value="NZ_BSPC01000075.1"/>
</dbReference>
<dbReference type="Proteomes" id="UP001156882">
    <property type="component" value="Unassembled WGS sequence"/>
</dbReference>
<name>A0ABQ6CUJ2_9HYPH</name>
<dbReference type="EMBL" id="BSPC01000075">
    <property type="protein sequence ID" value="GLS23460.1"/>
    <property type="molecule type" value="Genomic_DNA"/>
</dbReference>
<evidence type="ECO:0000256" key="1">
    <source>
        <dbReference type="SAM" id="SignalP"/>
    </source>
</evidence>
<evidence type="ECO:0000313" key="3">
    <source>
        <dbReference type="Proteomes" id="UP001156882"/>
    </source>
</evidence>
<keyword evidence="3" id="KW-1185">Reference proteome</keyword>
<proteinExistence type="predicted"/>
<sequence>MNALRKGLVSAIVLSLSLGAGAAFAQTTPGAAPATPAPAAKTMKPMTKHVHKVSASKSCAAQGHQKKLHGKAYSRFEANCMHKGGA</sequence>
<evidence type="ECO:0008006" key="4">
    <source>
        <dbReference type="Google" id="ProtNLM"/>
    </source>
</evidence>
<evidence type="ECO:0000313" key="2">
    <source>
        <dbReference type="EMBL" id="GLS23460.1"/>
    </source>
</evidence>
<accession>A0ABQ6CUJ2</accession>
<organism evidence="2 3">
    <name type="scientific">Labrys miyagiensis</name>
    <dbReference type="NCBI Taxonomy" id="346912"/>
    <lineage>
        <taxon>Bacteria</taxon>
        <taxon>Pseudomonadati</taxon>
        <taxon>Pseudomonadota</taxon>
        <taxon>Alphaproteobacteria</taxon>
        <taxon>Hyphomicrobiales</taxon>
        <taxon>Xanthobacteraceae</taxon>
        <taxon>Labrys</taxon>
    </lineage>
</organism>
<gene>
    <name evidence="2" type="ORF">GCM10007874_64810</name>
</gene>
<comment type="caution">
    <text evidence="2">The sequence shown here is derived from an EMBL/GenBank/DDBJ whole genome shotgun (WGS) entry which is preliminary data.</text>
</comment>
<feature type="signal peptide" evidence="1">
    <location>
        <begin position="1"/>
        <end position="25"/>
    </location>
</feature>
<protein>
    <recommendedName>
        <fullName evidence="4">Phosphate starvation-inducible protein PsiF</fullName>
    </recommendedName>
</protein>